<name>A0ABW0J1G2_9HYPH</name>
<comment type="caution">
    <text evidence="3">The sequence shown here is derived from an EMBL/GenBank/DDBJ whole genome shotgun (WGS) entry which is preliminary data.</text>
</comment>
<keyword evidence="1" id="KW-0804">Transcription</keyword>
<dbReference type="RefSeq" id="WP_377800621.1">
    <property type="nucleotide sequence ID" value="NZ_JBHSLW010000037.1"/>
</dbReference>
<evidence type="ECO:0000313" key="4">
    <source>
        <dbReference type="Proteomes" id="UP001596053"/>
    </source>
</evidence>
<evidence type="ECO:0000313" key="3">
    <source>
        <dbReference type="EMBL" id="MFC5422350.1"/>
    </source>
</evidence>
<feature type="domain" description="NusG-like N-terminal" evidence="2">
    <location>
        <begin position="6"/>
        <end position="39"/>
    </location>
</feature>
<dbReference type="Pfam" id="PF02357">
    <property type="entry name" value="NusG"/>
    <property type="match status" value="1"/>
</dbReference>
<dbReference type="Proteomes" id="UP001596053">
    <property type="component" value="Unassembled WGS sequence"/>
</dbReference>
<protein>
    <submittedName>
        <fullName evidence="3">Transcription termination/antitermination NusG family protein</fullName>
    </submittedName>
</protein>
<organism evidence="3 4">
    <name type="scientific">Bosea eneae</name>
    <dbReference type="NCBI Taxonomy" id="151454"/>
    <lineage>
        <taxon>Bacteria</taxon>
        <taxon>Pseudomonadati</taxon>
        <taxon>Pseudomonadota</taxon>
        <taxon>Alphaproteobacteria</taxon>
        <taxon>Hyphomicrobiales</taxon>
        <taxon>Boseaceae</taxon>
        <taxon>Bosea</taxon>
    </lineage>
</organism>
<reference evidence="4" key="1">
    <citation type="journal article" date="2019" name="Int. J. Syst. Evol. Microbiol.">
        <title>The Global Catalogue of Microorganisms (GCM) 10K type strain sequencing project: providing services to taxonomists for standard genome sequencing and annotation.</title>
        <authorList>
            <consortium name="The Broad Institute Genomics Platform"/>
            <consortium name="The Broad Institute Genome Sequencing Center for Infectious Disease"/>
            <person name="Wu L."/>
            <person name="Ma J."/>
        </authorList>
    </citation>
    <scope>NUCLEOTIDE SEQUENCE [LARGE SCALE GENOMIC DNA]</scope>
    <source>
        <strain evidence="4">NCAIM B.01391</strain>
    </source>
</reference>
<keyword evidence="4" id="KW-1185">Reference proteome</keyword>
<evidence type="ECO:0000256" key="1">
    <source>
        <dbReference type="ARBA" id="ARBA00023163"/>
    </source>
</evidence>
<dbReference type="InterPro" id="IPR036735">
    <property type="entry name" value="NGN_dom_sf"/>
</dbReference>
<evidence type="ECO:0000259" key="2">
    <source>
        <dbReference type="Pfam" id="PF02357"/>
    </source>
</evidence>
<gene>
    <name evidence="3" type="ORF">ACFPOB_22540</name>
</gene>
<proteinExistence type="predicted"/>
<dbReference type="EMBL" id="JBHSLW010000037">
    <property type="protein sequence ID" value="MFC5422350.1"/>
    <property type="molecule type" value="Genomic_DNA"/>
</dbReference>
<sequence>MNENLAWYVIDTKSNQERLCAQVMASRGFHSYLPMKTVRIRHPV</sequence>
<dbReference type="Gene3D" id="3.30.70.940">
    <property type="entry name" value="NusG, N-terminal domain"/>
    <property type="match status" value="1"/>
</dbReference>
<dbReference type="InterPro" id="IPR006645">
    <property type="entry name" value="NGN-like_dom"/>
</dbReference>
<dbReference type="SUPFAM" id="SSF82679">
    <property type="entry name" value="N-utilization substance G protein NusG, N-terminal domain"/>
    <property type="match status" value="1"/>
</dbReference>
<accession>A0ABW0J1G2</accession>